<evidence type="ECO:0000313" key="1">
    <source>
        <dbReference type="EMBL" id="EHK53339.1"/>
    </source>
</evidence>
<dbReference type="Proteomes" id="UP000003250">
    <property type="component" value="Unassembled WGS sequence"/>
</dbReference>
<organism evidence="1 2">
    <name type="scientific">Mesorhizobium alhagi CCNWXJ12-2</name>
    <dbReference type="NCBI Taxonomy" id="1107882"/>
    <lineage>
        <taxon>Bacteria</taxon>
        <taxon>Pseudomonadati</taxon>
        <taxon>Pseudomonadota</taxon>
        <taxon>Alphaproteobacteria</taxon>
        <taxon>Hyphomicrobiales</taxon>
        <taxon>Phyllobacteriaceae</taxon>
        <taxon>Allomesorhizobium</taxon>
    </lineage>
</organism>
<reference evidence="1 2" key="1">
    <citation type="journal article" date="2012" name="J. Bacteriol.">
        <title>Draft Genome Sequence of Mesorhizobium alhagi CCNWXJ12-2T, a Novel Salt-Resistant Species Isolated from the Desert of Northwestern China.</title>
        <authorList>
            <person name="Zhou M."/>
            <person name="Chen W."/>
            <person name="Chen H."/>
            <person name="Wei G."/>
        </authorList>
    </citation>
    <scope>NUCLEOTIDE SEQUENCE [LARGE SCALE GENOMIC DNA]</scope>
    <source>
        <strain evidence="1 2">CCNWXJ12-2</strain>
    </source>
</reference>
<dbReference type="AlphaFoldDB" id="H0I107"/>
<proteinExistence type="predicted"/>
<sequence>MVAVLRHKFPKPISTIGRENHRFGCSDDAFIDLPHLVACDVSAFVPELRESEVRLFLAVSLHEKGIYTDCYIWRQWDELSGEASIGGILYDRVGSM</sequence>
<gene>
    <name evidence="1" type="ORF">MAXJ12_30722</name>
</gene>
<evidence type="ECO:0000313" key="2">
    <source>
        <dbReference type="Proteomes" id="UP000003250"/>
    </source>
</evidence>
<keyword evidence="2" id="KW-1185">Reference proteome</keyword>
<dbReference type="EMBL" id="AHAM01000274">
    <property type="protein sequence ID" value="EHK53339.1"/>
    <property type="molecule type" value="Genomic_DNA"/>
</dbReference>
<accession>H0I107</accession>
<protein>
    <submittedName>
        <fullName evidence="1">Uncharacterized protein</fullName>
    </submittedName>
</protein>
<name>H0I107_9HYPH</name>